<evidence type="ECO:0000313" key="4">
    <source>
        <dbReference type="Proteomes" id="UP000218151"/>
    </source>
</evidence>
<name>A0A2A2SBB1_9SPHN</name>
<gene>
    <name evidence="3" type="ORF">CKY28_17185</name>
</gene>
<dbReference type="EMBL" id="NSLI01000006">
    <property type="protein sequence ID" value="PAX06485.1"/>
    <property type="molecule type" value="Genomic_DNA"/>
</dbReference>
<proteinExistence type="predicted"/>
<dbReference type="AlphaFoldDB" id="A0A2A2SBB1"/>
<sequence length="118" mass="12377">MRQWLASLMLCVMLLSHGSMGAAIPHDHGRDAGHAHASDGMSVHHADEHRQEHIAPAGELPAEDGTDHAVHAHVVGDIARPATSVAARLTDDRLDGGVATALFRPSRGIAPLLEPPSA</sequence>
<keyword evidence="4" id="KW-1185">Reference proteome</keyword>
<evidence type="ECO:0008006" key="5">
    <source>
        <dbReference type="Google" id="ProtNLM"/>
    </source>
</evidence>
<keyword evidence="2" id="KW-0732">Signal</keyword>
<evidence type="ECO:0000256" key="2">
    <source>
        <dbReference type="SAM" id="SignalP"/>
    </source>
</evidence>
<evidence type="ECO:0000256" key="1">
    <source>
        <dbReference type="SAM" id="MobiDB-lite"/>
    </source>
</evidence>
<comment type="caution">
    <text evidence="3">The sequence shown here is derived from an EMBL/GenBank/DDBJ whole genome shotgun (WGS) entry which is preliminary data.</text>
</comment>
<dbReference type="Proteomes" id="UP000218151">
    <property type="component" value="Unassembled WGS sequence"/>
</dbReference>
<organism evidence="3 4">
    <name type="scientific">Sphingomonas lenta</name>
    <dbReference type="NCBI Taxonomy" id="1141887"/>
    <lineage>
        <taxon>Bacteria</taxon>
        <taxon>Pseudomonadati</taxon>
        <taxon>Pseudomonadota</taxon>
        <taxon>Alphaproteobacteria</taxon>
        <taxon>Sphingomonadales</taxon>
        <taxon>Sphingomonadaceae</taxon>
        <taxon>Sphingomonas</taxon>
    </lineage>
</organism>
<accession>A0A2A2SBB1</accession>
<feature type="signal peptide" evidence="2">
    <location>
        <begin position="1"/>
        <end position="21"/>
    </location>
</feature>
<evidence type="ECO:0000313" key="3">
    <source>
        <dbReference type="EMBL" id="PAX06485.1"/>
    </source>
</evidence>
<feature type="chain" id="PRO_5012719905" description="Cobalt transporter" evidence="2">
    <location>
        <begin position="22"/>
        <end position="118"/>
    </location>
</feature>
<protein>
    <recommendedName>
        <fullName evidence="5">Cobalt transporter</fullName>
    </recommendedName>
</protein>
<reference evidence="4" key="1">
    <citation type="submission" date="2017-09" db="EMBL/GenBank/DDBJ databases">
        <authorList>
            <person name="Feng G."/>
            <person name="Zhu H."/>
        </authorList>
    </citation>
    <scope>NUCLEOTIDE SEQUENCE [LARGE SCALE GENOMIC DNA]</scope>
    <source>
        <strain evidence="4">1PNM-20</strain>
    </source>
</reference>
<feature type="region of interest" description="Disordered" evidence="1">
    <location>
        <begin position="26"/>
        <end position="64"/>
    </location>
</feature>
<feature type="compositionally biased region" description="Basic and acidic residues" evidence="1">
    <location>
        <begin position="26"/>
        <end position="53"/>
    </location>
</feature>